<dbReference type="EMBL" id="JADKFW010000021">
    <property type="protein sequence ID" value="MBK9719491.1"/>
    <property type="molecule type" value="Genomic_DNA"/>
</dbReference>
<keyword evidence="1" id="KW-0472">Membrane</keyword>
<gene>
    <name evidence="2" type="ORF">IPO85_18635</name>
</gene>
<feature type="transmembrane region" description="Helical" evidence="1">
    <location>
        <begin position="146"/>
        <end position="168"/>
    </location>
</feature>
<evidence type="ECO:0000313" key="2">
    <source>
        <dbReference type="EMBL" id="MBK9719491.1"/>
    </source>
</evidence>
<protein>
    <recommendedName>
        <fullName evidence="4">DUF998 domain-containing protein</fullName>
    </recommendedName>
</protein>
<dbReference type="Proteomes" id="UP000808349">
    <property type="component" value="Unassembled WGS sequence"/>
</dbReference>
<keyword evidence="1" id="KW-0812">Transmembrane</keyword>
<organism evidence="2 3">
    <name type="scientific">Candidatus Defluviibacterium haderslevense</name>
    <dbReference type="NCBI Taxonomy" id="2981993"/>
    <lineage>
        <taxon>Bacteria</taxon>
        <taxon>Pseudomonadati</taxon>
        <taxon>Bacteroidota</taxon>
        <taxon>Saprospiria</taxon>
        <taxon>Saprospirales</taxon>
        <taxon>Saprospiraceae</taxon>
        <taxon>Candidatus Defluviibacterium</taxon>
    </lineage>
</organism>
<accession>A0A9D7SCJ8</accession>
<feature type="transmembrane region" description="Helical" evidence="1">
    <location>
        <begin position="67"/>
        <end position="87"/>
    </location>
</feature>
<comment type="caution">
    <text evidence="2">The sequence shown here is derived from an EMBL/GenBank/DDBJ whole genome shotgun (WGS) entry which is preliminary data.</text>
</comment>
<name>A0A9D7SCJ8_9BACT</name>
<feature type="transmembrane region" description="Helical" evidence="1">
    <location>
        <begin position="94"/>
        <end position="113"/>
    </location>
</feature>
<dbReference type="AlphaFoldDB" id="A0A9D7SCJ8"/>
<feature type="transmembrane region" description="Helical" evidence="1">
    <location>
        <begin position="31"/>
        <end position="52"/>
    </location>
</feature>
<evidence type="ECO:0000313" key="3">
    <source>
        <dbReference type="Proteomes" id="UP000808349"/>
    </source>
</evidence>
<reference evidence="2 3" key="1">
    <citation type="submission" date="2020-10" db="EMBL/GenBank/DDBJ databases">
        <title>Connecting structure to function with the recovery of over 1000 high-quality activated sludge metagenome-assembled genomes encoding full-length rRNA genes using long-read sequencing.</title>
        <authorList>
            <person name="Singleton C.M."/>
            <person name="Petriglieri F."/>
            <person name="Kristensen J.M."/>
            <person name="Kirkegaard R.H."/>
            <person name="Michaelsen T.Y."/>
            <person name="Andersen M.H."/>
            <person name="Karst S.M."/>
            <person name="Dueholm M.S."/>
            <person name="Nielsen P.H."/>
            <person name="Albertsen M."/>
        </authorList>
    </citation>
    <scope>NUCLEOTIDE SEQUENCE [LARGE SCALE GENOMIC DNA]</scope>
    <source>
        <strain evidence="2">Ribe_18-Q3-R11-54_BAT3C.373</strain>
    </source>
</reference>
<feature type="transmembrane region" description="Helical" evidence="1">
    <location>
        <begin position="221"/>
        <end position="241"/>
    </location>
</feature>
<keyword evidence="1" id="KW-1133">Transmembrane helix</keyword>
<feature type="transmembrane region" description="Helical" evidence="1">
    <location>
        <begin position="189"/>
        <end position="209"/>
    </location>
</feature>
<evidence type="ECO:0000256" key="1">
    <source>
        <dbReference type="SAM" id="Phobius"/>
    </source>
</evidence>
<evidence type="ECO:0008006" key="4">
    <source>
        <dbReference type="Google" id="ProtNLM"/>
    </source>
</evidence>
<sequence>MIKDFIRNLENYFRLDYSDKEDIWLTRQNSLTLFVGILGVLLPILLWGFTYWDIKLICPLESISHYYYTRVGGIFVVIMSMLALLLLNFKGDKPIDFVISLIAGVFSLLLLLFPTDKIANVSSWCSNPSQMDANITIIAQNETRELFHYVSASIFLICLAIMSLYSFTRVKDWQIKANGDMKQNKKSRNIIYISMGIIMICAMAFIGFGPKILSEETYSNYNLTFWMESVAVWAFGISWIIKSKIVLKD</sequence>
<proteinExistence type="predicted"/>